<feature type="chain" id="PRO_5002540306" evidence="2">
    <location>
        <begin position="27"/>
        <end position="176"/>
    </location>
</feature>
<evidence type="ECO:0000313" key="4">
    <source>
        <dbReference type="Proteomes" id="UP000034589"/>
    </source>
</evidence>
<keyword evidence="2" id="KW-0732">Signal</keyword>
<evidence type="ECO:0000256" key="2">
    <source>
        <dbReference type="SAM" id="SignalP"/>
    </source>
</evidence>
<dbReference type="PROSITE" id="PS51257">
    <property type="entry name" value="PROKAR_LIPOPROTEIN"/>
    <property type="match status" value="1"/>
</dbReference>
<evidence type="ECO:0000313" key="3">
    <source>
        <dbReference type="EMBL" id="KKW06138.1"/>
    </source>
</evidence>
<dbReference type="AlphaFoldDB" id="A0A0G1VI12"/>
<organism evidence="3 4">
    <name type="scientific">Candidatus Kaiserbacteria bacterium GW2011_GWC2_49_12</name>
    <dbReference type="NCBI Taxonomy" id="1618675"/>
    <lineage>
        <taxon>Bacteria</taxon>
        <taxon>Candidatus Kaiseribacteriota</taxon>
    </lineage>
</organism>
<gene>
    <name evidence="3" type="ORF">UY39_C0044G0002</name>
</gene>
<accession>A0A0G1VI12</accession>
<dbReference type="Proteomes" id="UP000034589">
    <property type="component" value="Unassembled WGS sequence"/>
</dbReference>
<dbReference type="EMBL" id="LCPV01000044">
    <property type="protein sequence ID" value="KKW06138.1"/>
    <property type="molecule type" value="Genomic_DNA"/>
</dbReference>
<feature type="region of interest" description="Disordered" evidence="1">
    <location>
        <begin position="121"/>
        <end position="140"/>
    </location>
</feature>
<name>A0A0G1VI12_9BACT</name>
<reference evidence="3 4" key="1">
    <citation type="journal article" date="2015" name="Nature">
        <title>rRNA introns, odd ribosomes, and small enigmatic genomes across a large radiation of phyla.</title>
        <authorList>
            <person name="Brown C.T."/>
            <person name="Hug L.A."/>
            <person name="Thomas B.C."/>
            <person name="Sharon I."/>
            <person name="Castelle C.J."/>
            <person name="Singh A."/>
            <person name="Wilkins M.J."/>
            <person name="Williams K.H."/>
            <person name="Banfield J.F."/>
        </authorList>
    </citation>
    <scope>NUCLEOTIDE SEQUENCE [LARGE SCALE GENOMIC DNA]</scope>
</reference>
<protein>
    <submittedName>
        <fullName evidence="3">Uncharacterized protein</fullName>
    </submittedName>
</protein>
<feature type="signal peptide" evidence="2">
    <location>
        <begin position="1"/>
        <end position="26"/>
    </location>
</feature>
<proteinExistence type="predicted"/>
<evidence type="ECO:0000256" key="1">
    <source>
        <dbReference type="SAM" id="MobiDB-lite"/>
    </source>
</evidence>
<sequence length="176" mass="19065">MRNPNINVAVMILACVIVIVPSFSFAQITSTTEASSSSGGNTSGSGGYVVEGSSSASANATSIINARGEGEVEIEVETESNGVIHKESLRERINAMEAVKIRIATSSRGADARSEIRINMGEERPAAGTSTPRVSERERMRPLKEKLKKMWRLQQHCRQLKITPAKEAFQRSCVVS</sequence>
<comment type="caution">
    <text evidence="3">The sequence shown here is derived from an EMBL/GenBank/DDBJ whole genome shotgun (WGS) entry which is preliminary data.</text>
</comment>